<dbReference type="InterPro" id="IPR011990">
    <property type="entry name" value="TPR-like_helical_dom_sf"/>
</dbReference>
<dbReference type="EMBL" id="QTJV01000006">
    <property type="protein sequence ID" value="RFM33695.1"/>
    <property type="molecule type" value="Genomic_DNA"/>
</dbReference>
<dbReference type="SUPFAM" id="SSF48452">
    <property type="entry name" value="TPR-like"/>
    <property type="match status" value="1"/>
</dbReference>
<reference evidence="1 2" key="1">
    <citation type="submission" date="2018-08" db="EMBL/GenBank/DDBJ databases">
        <title>Chitinophaga sp. K20C18050901, a novel bacterium isolated from forest soil.</title>
        <authorList>
            <person name="Wang C."/>
        </authorList>
    </citation>
    <scope>NUCLEOTIDE SEQUENCE [LARGE SCALE GENOMIC DNA]</scope>
    <source>
        <strain evidence="1 2">K20C18050901</strain>
    </source>
</reference>
<accession>A0A3E1P0M5</accession>
<dbReference type="Proteomes" id="UP000261174">
    <property type="component" value="Unassembled WGS sequence"/>
</dbReference>
<dbReference type="InterPro" id="IPR024302">
    <property type="entry name" value="SusD-like"/>
</dbReference>
<keyword evidence="2" id="KW-1185">Reference proteome</keyword>
<keyword evidence="1" id="KW-0449">Lipoprotein</keyword>
<name>A0A3E1P0M5_9BACT</name>
<dbReference type="AlphaFoldDB" id="A0A3E1P0M5"/>
<organism evidence="1 2">
    <name type="scientific">Chitinophaga silvisoli</name>
    <dbReference type="NCBI Taxonomy" id="2291814"/>
    <lineage>
        <taxon>Bacteria</taxon>
        <taxon>Pseudomonadati</taxon>
        <taxon>Bacteroidota</taxon>
        <taxon>Chitinophagia</taxon>
        <taxon>Chitinophagales</taxon>
        <taxon>Chitinophagaceae</taxon>
        <taxon>Chitinophaga</taxon>
    </lineage>
</organism>
<dbReference type="Gene3D" id="1.25.40.390">
    <property type="match status" value="1"/>
</dbReference>
<evidence type="ECO:0000313" key="2">
    <source>
        <dbReference type="Proteomes" id="UP000261174"/>
    </source>
</evidence>
<comment type="caution">
    <text evidence="1">The sequence shown here is derived from an EMBL/GenBank/DDBJ whole genome shotgun (WGS) entry which is preliminary data.</text>
</comment>
<evidence type="ECO:0000313" key="1">
    <source>
        <dbReference type="EMBL" id="RFM33695.1"/>
    </source>
</evidence>
<gene>
    <name evidence="1" type="ORF">DXN04_17190</name>
</gene>
<dbReference type="Pfam" id="PF12741">
    <property type="entry name" value="SusD-like"/>
    <property type="match status" value="1"/>
</dbReference>
<sequence>MTKEALFNHIEAWIDRKRSGYLELTPVVYSNNFANGTISKRIPYQSGEKTANVTNYDAAVALLGGGDNYTSRMWWDVAQ</sequence>
<protein>
    <submittedName>
        <fullName evidence="1">SusD/RagB family nutrient-binding outer membrane lipoprotein</fullName>
    </submittedName>
</protein>
<proteinExistence type="predicted"/>